<dbReference type="EMBL" id="JAGGKC010000016">
    <property type="protein sequence ID" value="MBP1919537.1"/>
    <property type="molecule type" value="Genomic_DNA"/>
</dbReference>
<dbReference type="Proteomes" id="UP001519271">
    <property type="component" value="Unassembled WGS sequence"/>
</dbReference>
<dbReference type="InterPro" id="IPR003695">
    <property type="entry name" value="Ppx_GppA_N"/>
</dbReference>
<evidence type="ECO:0000256" key="1">
    <source>
        <dbReference type="ARBA" id="ARBA00007125"/>
    </source>
</evidence>
<dbReference type="Gene3D" id="1.10.3210.10">
    <property type="entry name" value="Hypothetical protein af1432"/>
    <property type="match status" value="1"/>
</dbReference>
<protein>
    <submittedName>
        <fullName evidence="3">Exopolyphosphatase/guanosine-5'-triphosphate, 3'-diphosphate pyrophosphatase</fullName>
        <ecNumber evidence="3">3.6.1.11</ecNumber>
        <ecNumber evidence="3">3.6.1.40</ecNumber>
    </submittedName>
</protein>
<dbReference type="GO" id="GO:0004309">
    <property type="term" value="F:exopolyphosphatase activity"/>
    <property type="evidence" value="ECO:0007669"/>
    <property type="project" value="UniProtKB-EC"/>
</dbReference>
<dbReference type="InterPro" id="IPR050273">
    <property type="entry name" value="GppA/Ppx_hydrolase"/>
</dbReference>
<evidence type="ECO:0000313" key="4">
    <source>
        <dbReference type="Proteomes" id="UP001519271"/>
    </source>
</evidence>
<organism evidence="3 4">
    <name type="scientific">Youngiibacter multivorans</name>
    <dbReference type="NCBI Taxonomy" id="937251"/>
    <lineage>
        <taxon>Bacteria</taxon>
        <taxon>Bacillati</taxon>
        <taxon>Bacillota</taxon>
        <taxon>Clostridia</taxon>
        <taxon>Eubacteriales</taxon>
        <taxon>Clostridiaceae</taxon>
        <taxon>Youngiibacter</taxon>
    </lineage>
</organism>
<sequence length="513" mass="57903">MRLGIIDIGSNSMRLVIYEVQEKSYKIIGQIKRSARLGQGMEDGYLNKERMDYAISALESFKGYLDSRETREIIAVATEAVRRSKNKEEFLSKAKIALGREIKVLSGEEEAFYDYYATVNTLDLRDCLMFDIGGSSMEIVHIENRILQDSVSIPFGSISLTEKYNLKSSRKNEARLAKFLETSLNEVPWLKNAAGLPLVGIGGSVRTLGKIDRYRKDYAMFIAHNYSLEKQDVDEIYSLVRDYICDSGKKVAGLGRDREDIFIGSVAAVGKLMETTGSRKLFVSGAGVRDGLLFEYILGGKKRIRNVLDFSLDNIINIHMYHDYEGRELFRHASAMYAALCRKYPYLTGNGKVLKTAAYLYDIGTSLNYFQRDRNTFYSILNAPINGISQKQILMAAASATTTSNNDILRDYFSRKMLTDRDIATIEKLGMLIKTAEAINHGRLSSTRILSCTVSDKAMEITASVTEDPRFKEEELASLSYQFRRAIGLELTVRFERTSKEKQPKIKALEGSD</sequence>
<dbReference type="SUPFAM" id="SSF53067">
    <property type="entry name" value="Actin-like ATPase domain"/>
    <property type="match status" value="2"/>
</dbReference>
<evidence type="ECO:0000313" key="3">
    <source>
        <dbReference type="EMBL" id="MBP1919537.1"/>
    </source>
</evidence>
<dbReference type="Pfam" id="PF02541">
    <property type="entry name" value="Ppx-GppA"/>
    <property type="match status" value="1"/>
</dbReference>
<gene>
    <name evidence="3" type="ORF">J2Z34_002026</name>
</gene>
<reference evidence="3 4" key="1">
    <citation type="submission" date="2021-03" db="EMBL/GenBank/DDBJ databases">
        <title>Genomic Encyclopedia of Type Strains, Phase IV (KMG-IV): sequencing the most valuable type-strain genomes for metagenomic binning, comparative biology and taxonomic classification.</title>
        <authorList>
            <person name="Goeker M."/>
        </authorList>
    </citation>
    <scope>NUCLEOTIDE SEQUENCE [LARGE SCALE GENOMIC DNA]</scope>
    <source>
        <strain evidence="3 4">DSM 6139</strain>
    </source>
</reference>
<evidence type="ECO:0000259" key="2">
    <source>
        <dbReference type="Pfam" id="PF02541"/>
    </source>
</evidence>
<proteinExistence type="inferred from homology"/>
<dbReference type="SUPFAM" id="SSF109604">
    <property type="entry name" value="HD-domain/PDEase-like"/>
    <property type="match status" value="1"/>
</dbReference>
<dbReference type="Gene3D" id="3.30.420.40">
    <property type="match status" value="1"/>
</dbReference>
<feature type="domain" description="Ppx/GppA phosphatase N-terminal" evidence="2">
    <location>
        <begin position="16"/>
        <end position="296"/>
    </location>
</feature>
<dbReference type="EC" id="3.6.1.40" evidence="3"/>
<dbReference type="GO" id="GO:0008894">
    <property type="term" value="F:guanosine-5'-triphosphate,3'-diphosphate diphosphatase activity"/>
    <property type="evidence" value="ECO:0007669"/>
    <property type="project" value="UniProtKB-EC"/>
</dbReference>
<dbReference type="EC" id="3.6.1.11" evidence="3"/>
<keyword evidence="3" id="KW-0378">Hydrolase</keyword>
<accession>A0ABS4G4R8</accession>
<dbReference type="PANTHER" id="PTHR30005:SF0">
    <property type="entry name" value="RETROGRADE REGULATION PROTEIN 2"/>
    <property type="match status" value="1"/>
</dbReference>
<dbReference type="RefSeq" id="WP_209459738.1">
    <property type="nucleotide sequence ID" value="NZ_JAGGKC010000016.1"/>
</dbReference>
<name>A0ABS4G4R8_9CLOT</name>
<dbReference type="Gene3D" id="3.30.420.150">
    <property type="entry name" value="Exopolyphosphatase. Domain 2"/>
    <property type="match status" value="1"/>
</dbReference>
<keyword evidence="4" id="KW-1185">Reference proteome</keyword>
<comment type="similarity">
    <text evidence="1">Belongs to the GppA/Ppx family.</text>
</comment>
<comment type="caution">
    <text evidence="3">The sequence shown here is derived from an EMBL/GenBank/DDBJ whole genome shotgun (WGS) entry which is preliminary data.</text>
</comment>
<dbReference type="InterPro" id="IPR043129">
    <property type="entry name" value="ATPase_NBD"/>
</dbReference>
<dbReference type="CDD" id="cd24052">
    <property type="entry name" value="ASKHA_NBD_HpPPX-GppA-like"/>
    <property type="match status" value="1"/>
</dbReference>
<dbReference type="PANTHER" id="PTHR30005">
    <property type="entry name" value="EXOPOLYPHOSPHATASE"/>
    <property type="match status" value="1"/>
</dbReference>